<dbReference type="GO" id="GO:0061499">
    <property type="term" value="C:outer plaque of mitotic spindle pole body"/>
    <property type="evidence" value="ECO:0007669"/>
    <property type="project" value="TreeGrafter"/>
</dbReference>
<feature type="compositionally biased region" description="Low complexity" evidence="3">
    <location>
        <begin position="103"/>
        <end position="113"/>
    </location>
</feature>
<feature type="compositionally biased region" description="Basic and acidic residues" evidence="3">
    <location>
        <begin position="582"/>
        <end position="612"/>
    </location>
</feature>
<keyword evidence="5" id="KW-1185">Reference proteome</keyword>
<proteinExistence type="predicted"/>
<feature type="compositionally biased region" description="Polar residues" evidence="3">
    <location>
        <begin position="976"/>
        <end position="997"/>
    </location>
</feature>
<feature type="compositionally biased region" description="Basic and acidic residues" evidence="3">
    <location>
        <begin position="655"/>
        <end position="675"/>
    </location>
</feature>
<dbReference type="GO" id="GO:0035591">
    <property type="term" value="F:signaling adaptor activity"/>
    <property type="evidence" value="ECO:0007669"/>
    <property type="project" value="TreeGrafter"/>
</dbReference>
<dbReference type="SMART" id="SM00365">
    <property type="entry name" value="LRR_SD22"/>
    <property type="match status" value="3"/>
</dbReference>
<feature type="region of interest" description="Disordered" evidence="3">
    <location>
        <begin position="1840"/>
        <end position="1881"/>
    </location>
</feature>
<feature type="compositionally biased region" description="Basic and acidic residues" evidence="3">
    <location>
        <begin position="544"/>
        <end position="553"/>
    </location>
</feature>
<feature type="compositionally biased region" description="Basic and acidic residues" evidence="3">
    <location>
        <begin position="1200"/>
        <end position="1209"/>
    </location>
</feature>
<evidence type="ECO:0000256" key="3">
    <source>
        <dbReference type="SAM" id="MobiDB-lite"/>
    </source>
</evidence>
<evidence type="ECO:0000313" key="5">
    <source>
        <dbReference type="Proteomes" id="UP000293360"/>
    </source>
</evidence>
<feature type="region of interest" description="Disordered" evidence="3">
    <location>
        <begin position="1078"/>
        <end position="1108"/>
    </location>
</feature>
<keyword evidence="2" id="KW-0677">Repeat</keyword>
<feature type="compositionally biased region" description="Polar residues" evidence="3">
    <location>
        <begin position="242"/>
        <end position="284"/>
    </location>
</feature>
<evidence type="ECO:0000256" key="2">
    <source>
        <dbReference type="ARBA" id="ARBA00022737"/>
    </source>
</evidence>
<name>A0A4Q4THD3_9PEZI</name>
<feature type="compositionally biased region" description="Polar residues" evidence="3">
    <location>
        <begin position="301"/>
        <end position="311"/>
    </location>
</feature>
<comment type="caution">
    <text evidence="4">The sequence shown here is derived from an EMBL/GenBank/DDBJ whole genome shotgun (WGS) entry which is preliminary data.</text>
</comment>
<dbReference type="EMBL" id="QJNU01000164">
    <property type="protein sequence ID" value="RYP05622.1"/>
    <property type="molecule type" value="Genomic_DNA"/>
</dbReference>
<evidence type="ECO:0000256" key="1">
    <source>
        <dbReference type="ARBA" id="ARBA00022614"/>
    </source>
</evidence>
<evidence type="ECO:0008006" key="6">
    <source>
        <dbReference type="Google" id="ProtNLM"/>
    </source>
</evidence>
<organism evidence="4 5">
    <name type="scientific">Monosporascus ibericus</name>
    <dbReference type="NCBI Taxonomy" id="155417"/>
    <lineage>
        <taxon>Eukaryota</taxon>
        <taxon>Fungi</taxon>
        <taxon>Dikarya</taxon>
        <taxon>Ascomycota</taxon>
        <taxon>Pezizomycotina</taxon>
        <taxon>Sordariomycetes</taxon>
        <taxon>Xylariomycetidae</taxon>
        <taxon>Xylariales</taxon>
        <taxon>Xylariales incertae sedis</taxon>
        <taxon>Monosporascus</taxon>
    </lineage>
</organism>
<feature type="region of interest" description="Disordered" evidence="3">
    <location>
        <begin position="734"/>
        <end position="808"/>
    </location>
</feature>
<keyword evidence="1" id="KW-0433">Leucine-rich repeat</keyword>
<feature type="region of interest" description="Disordered" evidence="3">
    <location>
        <begin position="824"/>
        <end position="1003"/>
    </location>
</feature>
<dbReference type="GO" id="GO:1902412">
    <property type="term" value="P:regulation of mitotic cytokinesis"/>
    <property type="evidence" value="ECO:0007669"/>
    <property type="project" value="TreeGrafter"/>
</dbReference>
<feature type="compositionally biased region" description="Basic and acidic residues" evidence="3">
    <location>
        <begin position="924"/>
        <end position="941"/>
    </location>
</feature>
<dbReference type="PANTHER" id="PTHR47566">
    <property type="match status" value="1"/>
</dbReference>
<feature type="compositionally biased region" description="Basic and acidic residues" evidence="3">
    <location>
        <begin position="862"/>
        <end position="877"/>
    </location>
</feature>
<feature type="region of interest" description="Disordered" evidence="3">
    <location>
        <begin position="571"/>
        <end position="696"/>
    </location>
</feature>
<feature type="region of interest" description="Disordered" evidence="3">
    <location>
        <begin position="1"/>
        <end position="133"/>
    </location>
</feature>
<reference evidence="4 5" key="1">
    <citation type="submission" date="2018-06" db="EMBL/GenBank/DDBJ databases">
        <title>Complete Genomes of Monosporascus.</title>
        <authorList>
            <person name="Robinson A.J."/>
            <person name="Natvig D.O."/>
        </authorList>
    </citation>
    <scope>NUCLEOTIDE SEQUENCE [LARGE SCALE GENOMIC DNA]</scope>
    <source>
        <strain evidence="4 5">CBS 110550</strain>
    </source>
</reference>
<feature type="compositionally biased region" description="Polar residues" evidence="3">
    <location>
        <begin position="114"/>
        <end position="130"/>
    </location>
</feature>
<feature type="region of interest" description="Disordered" evidence="3">
    <location>
        <begin position="1176"/>
        <end position="1284"/>
    </location>
</feature>
<protein>
    <recommendedName>
        <fullName evidence="6">Adenylate cyclase</fullName>
    </recommendedName>
</protein>
<feature type="compositionally biased region" description="Basic and acidic residues" evidence="3">
    <location>
        <begin position="1859"/>
        <end position="1881"/>
    </location>
</feature>
<dbReference type="SMART" id="SM00369">
    <property type="entry name" value="LRR_TYP"/>
    <property type="match status" value="6"/>
</dbReference>
<dbReference type="InterPro" id="IPR001611">
    <property type="entry name" value="Leu-rich_rpt"/>
</dbReference>
<dbReference type="SUPFAM" id="SSF52058">
    <property type="entry name" value="L domain-like"/>
    <property type="match status" value="1"/>
</dbReference>
<feature type="region of interest" description="Disordered" evidence="3">
    <location>
        <begin position="170"/>
        <end position="322"/>
    </location>
</feature>
<feature type="compositionally biased region" description="Polar residues" evidence="3">
    <location>
        <begin position="16"/>
        <end position="25"/>
    </location>
</feature>
<feature type="compositionally biased region" description="Polar residues" evidence="3">
    <location>
        <begin position="641"/>
        <end position="653"/>
    </location>
</feature>
<evidence type="ECO:0000313" key="4">
    <source>
        <dbReference type="EMBL" id="RYP05622.1"/>
    </source>
</evidence>
<dbReference type="InterPro" id="IPR003591">
    <property type="entry name" value="Leu-rich_rpt_typical-subtyp"/>
</dbReference>
<sequence length="1881" mass="207900">MAHAWLDSLSEDWVSQPGSDASQLQLPGLCPSRPNSKHADSCDNLTRTSRFNAARGGKPPTPERSTGALSERSLNDVNVPPSQRTSSRLSRETKASRRGRPFSRSVSTSSSASVLRNTVQQKSHSASPSKNLEDVPEWKRRLVYGYLSYGESKDLFSSAATGLENIFRPPLSPSAEKTMPNEEEGSECVVGNDTTLPSSPPPYPRFIIQQHRQQRQAGMPEQSVNTSSLRQPRGRAPKQMNFRPTKNGTGDYSRSDISSAEKTAEPNNTGTHQPSNSSFTSLSAKQRLEAEAEAEAEASRKTSGQSITRNEGLSPILVPRHNSEGGNISFGAADLPAERLRNILEDLRRNQRVLDSDPEDQPVPGAAVAEGSEKYEDTEDYAAEGGFLNLRRGGRSRDGSFRQRPLSPPVVIHTDTSEMLPESSIQASTPKQMPTIRTERLASGEGDASPGSPQSPTLPRAPHPSPEKRLQPPPHSSGSPLKLFGPYDTFTNQTLLRRISQFEDQMADSPSRSVGDDSLSFQTQESPSRHEVKGGFVNGFSPEKAPRLSQEQREVPAVVSTFGAGELDGYEFSEDVTVTSSERSRLEDKENLAPEEDRKSSESIKFHIDRPPSSDGESLIVRRRRQKAVIVNSPRQRRPASKSSFNLKSSTTLEYVRDLYKLQQTPKRDGSEGKRPRTSPSKDPTPKRRRTLHRSDIAYGLEDGLVNIETVQTSHRSMQSAIEKKLTDIYRDDMQQPAIPDRPVSRQDSRPRSPTPSQRPAKPRERQPLADIGLSLGEVSEDATQPQEESEILVRDFAVDGSRKSSMRTQDFFDAAEEIMAMIRSKARPKPSLDNIAESEGESDERRQSADYDETEDSFQESTKEPVSRPPSRERPPLSRMPTRQENPEIVNRLKQYEEVSDLGDMTYSIQSMGELQEVAQAAHSHDEPSQERRDDDERRRSSAGGPEIISGLSNVRISRNPSVRETLDGCVEYPSSASRGSGNTSARSFPTGSSRGSDSRRLIGPDAVTGLIGDQVGNMVFDKDKKIWVKVKTPKPIVKERSILPSEDSEEDPFASIPDLSVDTLKETANLGQISGGLYNIDESSHEDGSLSQPAGPSTTRGAHNSKTISSHIKETFARVKQNLHETLVEEDEEIEHEITIHEGRIHESTPSRRRNLTITFSSPIASIIRDMTPHAGGETADEEPSLLEESTGDITAESLKRGRDGRSSRSASGRLSKSRSRSRSQGPPKNLSAKAQAFVPRPVSRIDERDEDSVEEQVSSAERQVSARGESSIVGPEPQDDHCDSLSVVVTPAPPRVAPPSVTPMIAKYVGTLSLSPLSEFTMNHGDQSCALEVSYVVGDRYLVTGDGSRKVMSKAVRSLVEKITEVEPFEPDWDSMRELDISNKQLTTLHKLDEFCANVVTLDASNNSISHLDGVPESVRNLRMTFNQLSELTAWGHLMNLQYVDVSNNQLNSLYPFKELVHLRNLRADNNQIASLDGINLHDSLQVLRVRGNLIEKVDFDGTSLHRLTELDLEGNQISSIQNTDQLPCLATLNLQHNWLTSFDPTPNQPMPSLRYLKLSDNDLVTLDLSAYTSLRLLHADRNQLATITGFSRCRRLDSLSLREQRGEAPLDTSFLASAYEVRKLFLSGNNLSSFTLPVDFLNLQYLELANCGLETLPPDLGQLTPNLRVLNLNFNALTHLAPLRYIPRLKKLLVAGNRLTDAAQFAGVLAGFPHLARLDTRDNPATLGFYPPPVALVPMVDADAEDERNREADDPFALPDVIDAGRDRKFLGRLDMGTRMRRRLYEMVVLERCRRLKMLDGLLVDRDGVRTRDAVWDALVSNGVVASVSVVAEGDGAAARGDNDGKNGNATAEARQTREDEGGRCQDPLGRSDEDER</sequence>
<gene>
    <name evidence="4" type="ORF">DL764_003683</name>
</gene>
<feature type="region of interest" description="Disordered" evidence="3">
    <location>
        <begin position="501"/>
        <end position="553"/>
    </location>
</feature>
<accession>A0A4Q4THD3</accession>
<feature type="compositionally biased region" description="Polar residues" evidence="3">
    <location>
        <begin position="423"/>
        <end position="432"/>
    </location>
</feature>
<feature type="compositionally biased region" description="Polar residues" evidence="3">
    <location>
        <begin position="1091"/>
        <end position="1108"/>
    </location>
</feature>
<dbReference type="GO" id="GO:0031028">
    <property type="term" value="P:septation initiation signaling"/>
    <property type="evidence" value="ECO:0007669"/>
    <property type="project" value="TreeGrafter"/>
</dbReference>
<dbReference type="InterPro" id="IPR032675">
    <property type="entry name" value="LRR_dom_sf"/>
</dbReference>
<dbReference type="InterPro" id="IPR052574">
    <property type="entry name" value="CDIRP"/>
</dbReference>
<feature type="region of interest" description="Disordered" evidence="3">
    <location>
        <begin position="351"/>
        <end position="487"/>
    </location>
</feature>
<dbReference type="STRING" id="155417.A0A4Q4THD3"/>
<dbReference type="OrthoDB" id="7451790at2759"/>
<feature type="compositionally biased region" description="Low complexity" evidence="3">
    <location>
        <begin position="1840"/>
        <end position="1854"/>
    </location>
</feature>
<dbReference type="PANTHER" id="PTHR47566:SF1">
    <property type="entry name" value="PROTEIN NUD1"/>
    <property type="match status" value="1"/>
</dbReference>
<dbReference type="Proteomes" id="UP000293360">
    <property type="component" value="Unassembled WGS sequence"/>
</dbReference>
<dbReference type="PROSITE" id="PS51450">
    <property type="entry name" value="LRR"/>
    <property type="match status" value="3"/>
</dbReference>
<feature type="compositionally biased region" description="Polar residues" evidence="3">
    <location>
        <begin position="952"/>
        <end position="964"/>
    </location>
</feature>
<feature type="compositionally biased region" description="Basic and acidic residues" evidence="3">
    <location>
        <begin position="792"/>
        <end position="803"/>
    </location>
</feature>
<dbReference type="Pfam" id="PF00560">
    <property type="entry name" value="LRR_1"/>
    <property type="match status" value="1"/>
</dbReference>
<dbReference type="Gene3D" id="3.80.10.10">
    <property type="entry name" value="Ribonuclease Inhibitor"/>
    <property type="match status" value="2"/>
</dbReference>